<reference evidence="3" key="1">
    <citation type="submission" date="2020-05" db="EMBL/GenBank/DDBJ databases">
        <title>WGS assembly of Panicum virgatum.</title>
        <authorList>
            <person name="Lovell J.T."/>
            <person name="Jenkins J."/>
            <person name="Shu S."/>
            <person name="Juenger T.E."/>
            <person name="Schmutz J."/>
        </authorList>
    </citation>
    <scope>NUCLEOTIDE SEQUENCE</scope>
    <source>
        <strain evidence="3">AP13</strain>
    </source>
</reference>
<dbReference type="GO" id="GO:0008270">
    <property type="term" value="F:zinc ion binding"/>
    <property type="evidence" value="ECO:0007669"/>
    <property type="project" value="UniProtKB-KW"/>
</dbReference>
<dbReference type="Pfam" id="PF13912">
    <property type="entry name" value="zf-C2H2_6"/>
    <property type="match status" value="1"/>
</dbReference>
<sequence length="240" mass="26312">MNPSPDINSTNNEPIVSPLHEALAGTTVMPIIDPSSQSQPTIQPIFHAPQGPSMMPMNHNSTLPNCTEERLPLSSVFPHTIPTTITSLTSVPFQDRFTANSINQQQKFSSEHDFLTTPVSDYLNFSDHMTIMSMEAPPITSLLQGDPVAVLHAHLNTIEGLDLGPIFENPTEVPMEQQVPVRETIGAFDNIAQGMPGSMMKNEREGHIYECKICPAKFSSAQAFGGHMSHHSKAKKKETN</sequence>
<dbReference type="PROSITE" id="PS00028">
    <property type="entry name" value="ZINC_FINGER_C2H2_1"/>
    <property type="match status" value="1"/>
</dbReference>
<evidence type="ECO:0000313" key="3">
    <source>
        <dbReference type="EMBL" id="KAG2588923.1"/>
    </source>
</evidence>
<evidence type="ECO:0000313" key="4">
    <source>
        <dbReference type="Proteomes" id="UP000823388"/>
    </source>
</evidence>
<organism evidence="3 4">
    <name type="scientific">Panicum virgatum</name>
    <name type="common">Blackwell switchgrass</name>
    <dbReference type="NCBI Taxonomy" id="38727"/>
    <lineage>
        <taxon>Eukaryota</taxon>
        <taxon>Viridiplantae</taxon>
        <taxon>Streptophyta</taxon>
        <taxon>Embryophyta</taxon>
        <taxon>Tracheophyta</taxon>
        <taxon>Spermatophyta</taxon>
        <taxon>Magnoliopsida</taxon>
        <taxon>Liliopsida</taxon>
        <taxon>Poales</taxon>
        <taxon>Poaceae</taxon>
        <taxon>PACMAD clade</taxon>
        <taxon>Panicoideae</taxon>
        <taxon>Panicodae</taxon>
        <taxon>Paniceae</taxon>
        <taxon>Panicinae</taxon>
        <taxon>Panicum</taxon>
        <taxon>Panicum sect. Hiantes</taxon>
    </lineage>
</organism>
<comment type="caution">
    <text evidence="3">The sequence shown here is derived from an EMBL/GenBank/DDBJ whole genome shotgun (WGS) entry which is preliminary data.</text>
</comment>
<accession>A0A8T0RWM7</accession>
<name>A0A8T0RWM7_PANVG</name>
<keyword evidence="4" id="KW-1185">Reference proteome</keyword>
<keyword evidence="1" id="KW-0479">Metal-binding</keyword>
<dbReference type="PROSITE" id="PS50157">
    <property type="entry name" value="ZINC_FINGER_C2H2_2"/>
    <property type="match status" value="1"/>
</dbReference>
<feature type="domain" description="C2H2-type" evidence="2">
    <location>
        <begin position="209"/>
        <end position="236"/>
    </location>
</feature>
<evidence type="ECO:0000259" key="2">
    <source>
        <dbReference type="PROSITE" id="PS50157"/>
    </source>
</evidence>
<evidence type="ECO:0000256" key="1">
    <source>
        <dbReference type="PROSITE-ProRule" id="PRU00042"/>
    </source>
</evidence>
<proteinExistence type="predicted"/>
<keyword evidence="1" id="KW-0862">Zinc</keyword>
<keyword evidence="1" id="KW-0863">Zinc-finger</keyword>
<gene>
    <name evidence="3" type="ORF">PVAP13_5NG390900</name>
</gene>
<dbReference type="EMBL" id="CM029046">
    <property type="protein sequence ID" value="KAG2588923.1"/>
    <property type="molecule type" value="Genomic_DNA"/>
</dbReference>
<dbReference type="Proteomes" id="UP000823388">
    <property type="component" value="Chromosome 5N"/>
</dbReference>
<dbReference type="AlphaFoldDB" id="A0A8T0RWM7"/>
<dbReference type="Gene3D" id="3.30.160.60">
    <property type="entry name" value="Classic Zinc Finger"/>
    <property type="match status" value="1"/>
</dbReference>
<dbReference type="InterPro" id="IPR013087">
    <property type="entry name" value="Znf_C2H2_type"/>
</dbReference>
<protein>
    <recommendedName>
        <fullName evidence="2">C2H2-type domain-containing protein</fullName>
    </recommendedName>
</protein>